<dbReference type="Pfam" id="PF17316">
    <property type="entry name" value="Perilipin_2"/>
    <property type="match status" value="1"/>
</dbReference>
<evidence type="ECO:0000313" key="1">
    <source>
        <dbReference type="EMBL" id="CCE63950.1"/>
    </source>
</evidence>
<dbReference type="AlphaFoldDB" id="G8BVM2"/>
<reference evidence="1 2" key="1">
    <citation type="journal article" date="2011" name="Proc. Natl. Acad. Sci. U.S.A.">
        <title>Evolutionary erosion of yeast sex chromosomes by mating-type switching accidents.</title>
        <authorList>
            <person name="Gordon J.L."/>
            <person name="Armisen D."/>
            <person name="Proux-Wera E."/>
            <person name="Oheigeartaigh S.S."/>
            <person name="Byrne K.P."/>
            <person name="Wolfe K.H."/>
        </authorList>
    </citation>
    <scope>NUCLEOTIDE SEQUENCE [LARGE SCALE GENOMIC DNA]</scope>
    <source>
        <strain evidence="2">ATCC 24235 / CBS 4417 / NBRC 1672 / NRRL Y-8282 / UCD 70-5</strain>
    </source>
</reference>
<name>G8BVM2_TETPH</name>
<sequence length="279" mass="32117">MSSNKVNAVSDIVDVKFSNGENFVSTINDKVAKHKKDIKHLKTIDHIQKYPLVQQTETALNNILVSRIVIEKTLPVAEYIIHSRPVEFFSPALIVPDTIANTSLNVTEKIVPSIKTKTYQRLGEEAMIPCVFVRKVNDSTIQFIDNKITDPNHQAIKRWRVYYNQYVNTNNKPLIRGTFDPLFSKLNKHLEKSWTKALENDNFINKNSYCCEFDKSIVLTINIIAQKTKDVNNKILSYPKNEINYVKKVNNTTIQKLEEENNFSLGNVFKVLKETVKTK</sequence>
<protein>
    <submittedName>
        <fullName evidence="1">Uncharacterized protein</fullName>
    </submittedName>
</protein>
<dbReference type="eggNOG" id="ENOG502RY6S">
    <property type="taxonomic scope" value="Eukaryota"/>
</dbReference>
<dbReference type="EMBL" id="HE612862">
    <property type="protein sequence ID" value="CCE63950.1"/>
    <property type="molecule type" value="Genomic_DNA"/>
</dbReference>
<dbReference type="Proteomes" id="UP000005666">
    <property type="component" value="Chromosome 7"/>
</dbReference>
<keyword evidence="2" id="KW-1185">Reference proteome</keyword>
<dbReference type="KEGG" id="tpf:TPHA_0G01130"/>
<dbReference type="GeneID" id="11535941"/>
<dbReference type="OrthoDB" id="376826at2759"/>
<dbReference type="OMA" id="EAMIPCV"/>
<dbReference type="HOGENOM" id="CLU_047747_0_0_1"/>
<evidence type="ECO:0000313" key="2">
    <source>
        <dbReference type="Proteomes" id="UP000005666"/>
    </source>
</evidence>
<dbReference type="RefSeq" id="XP_003686384.1">
    <property type="nucleotide sequence ID" value="XM_003686336.1"/>
</dbReference>
<gene>
    <name evidence="1" type="primary">TPHA0G01130</name>
    <name evidence="1" type="ordered locus">TPHA_0G01130</name>
</gene>
<organism evidence="1 2">
    <name type="scientific">Tetrapisispora phaffii (strain ATCC 24235 / CBS 4417 / NBRC 1672 / NRRL Y-8282 / UCD 70-5)</name>
    <name type="common">Yeast</name>
    <name type="synonym">Fabospora phaffii</name>
    <dbReference type="NCBI Taxonomy" id="1071381"/>
    <lineage>
        <taxon>Eukaryota</taxon>
        <taxon>Fungi</taxon>
        <taxon>Dikarya</taxon>
        <taxon>Ascomycota</taxon>
        <taxon>Saccharomycotina</taxon>
        <taxon>Saccharomycetes</taxon>
        <taxon>Saccharomycetales</taxon>
        <taxon>Saccharomycetaceae</taxon>
        <taxon>Tetrapisispora</taxon>
    </lineage>
</organism>
<accession>G8BVM2</accession>
<proteinExistence type="predicted"/>